<dbReference type="CDD" id="cd07043">
    <property type="entry name" value="STAS_anti-anti-sigma_factors"/>
    <property type="match status" value="1"/>
</dbReference>
<feature type="domain" description="STAS" evidence="3">
    <location>
        <begin position="21"/>
        <end position="110"/>
    </location>
</feature>
<reference evidence="4 5" key="1">
    <citation type="journal article" date="2016" name="Nat. Commun.">
        <title>Thousands of microbial genomes shed light on interconnected biogeochemical processes in an aquifer system.</title>
        <authorList>
            <person name="Anantharaman K."/>
            <person name="Brown C.T."/>
            <person name="Hug L.A."/>
            <person name="Sharon I."/>
            <person name="Castelle C.J."/>
            <person name="Probst A.J."/>
            <person name="Thomas B.C."/>
            <person name="Singh A."/>
            <person name="Wilkins M.J."/>
            <person name="Karaoz U."/>
            <person name="Brodie E.L."/>
            <person name="Williams K.H."/>
            <person name="Hubbard S.S."/>
            <person name="Banfield J.F."/>
        </authorList>
    </citation>
    <scope>NUCLEOTIDE SEQUENCE [LARGE SCALE GENOMIC DNA]</scope>
    <source>
        <strain evidence="5">RIFCSPLOWO2_12_FULL_64_10</strain>
    </source>
</reference>
<dbReference type="InterPro" id="IPR003658">
    <property type="entry name" value="Anti-sigma_ant"/>
</dbReference>
<dbReference type="Gene3D" id="3.30.750.24">
    <property type="entry name" value="STAS domain"/>
    <property type="match status" value="1"/>
</dbReference>
<comment type="similarity">
    <text evidence="1 2">Belongs to the anti-sigma-factor antagonist family.</text>
</comment>
<comment type="caution">
    <text evidence="4">The sequence shown here is derived from an EMBL/GenBank/DDBJ whole genome shotgun (WGS) entry which is preliminary data.</text>
</comment>
<dbReference type="PANTHER" id="PTHR33495:SF2">
    <property type="entry name" value="ANTI-SIGMA FACTOR ANTAGONIST TM_1081-RELATED"/>
    <property type="match status" value="1"/>
</dbReference>
<dbReference type="NCBIfam" id="TIGR00377">
    <property type="entry name" value="ant_ant_sig"/>
    <property type="match status" value="1"/>
</dbReference>
<dbReference type="EMBL" id="MFKF01000399">
    <property type="protein sequence ID" value="OGG44599.1"/>
    <property type="molecule type" value="Genomic_DNA"/>
</dbReference>
<dbReference type="PROSITE" id="PS50801">
    <property type="entry name" value="STAS"/>
    <property type="match status" value="1"/>
</dbReference>
<name>A0A1F6C633_HANXR</name>
<dbReference type="SUPFAM" id="SSF52091">
    <property type="entry name" value="SpoIIaa-like"/>
    <property type="match status" value="1"/>
</dbReference>
<dbReference type="InterPro" id="IPR002645">
    <property type="entry name" value="STAS_dom"/>
</dbReference>
<evidence type="ECO:0000313" key="5">
    <source>
        <dbReference type="Proteomes" id="UP000178606"/>
    </source>
</evidence>
<dbReference type="Proteomes" id="UP000178606">
    <property type="component" value="Unassembled WGS sequence"/>
</dbReference>
<dbReference type="PANTHER" id="PTHR33495">
    <property type="entry name" value="ANTI-SIGMA FACTOR ANTAGONIST TM_1081-RELATED-RELATED"/>
    <property type="match status" value="1"/>
</dbReference>
<protein>
    <recommendedName>
        <fullName evidence="2">Anti-sigma factor antagonist</fullName>
    </recommendedName>
</protein>
<organism evidence="4 5">
    <name type="scientific">Handelsmanbacteria sp. (strain RIFCSPLOWO2_12_FULL_64_10)</name>
    <dbReference type="NCBI Taxonomy" id="1817868"/>
    <lineage>
        <taxon>Bacteria</taxon>
        <taxon>Candidatus Handelsmaniibacteriota</taxon>
    </lineage>
</organism>
<accession>A0A1F6C633</accession>
<evidence type="ECO:0000256" key="1">
    <source>
        <dbReference type="ARBA" id="ARBA00009013"/>
    </source>
</evidence>
<evidence type="ECO:0000259" key="3">
    <source>
        <dbReference type="PROSITE" id="PS50801"/>
    </source>
</evidence>
<gene>
    <name evidence="4" type="ORF">A3F84_05570</name>
</gene>
<proteinExistence type="inferred from homology"/>
<dbReference type="GO" id="GO:0043856">
    <property type="term" value="F:anti-sigma factor antagonist activity"/>
    <property type="evidence" value="ECO:0007669"/>
    <property type="project" value="InterPro"/>
</dbReference>
<evidence type="ECO:0000313" key="4">
    <source>
        <dbReference type="EMBL" id="OGG44599.1"/>
    </source>
</evidence>
<sequence>MEMNVEKIGDVAVVTLPGEHLDVSNVKAFKRDVAPALETNSRVVFDLRHLRFVDSSGLGALLACLRQMNRAGGDLKLCEVSKPVRALFELVRMHRIFEIFNTKEEAVHSFEGVEEVV</sequence>
<dbReference type="Pfam" id="PF01740">
    <property type="entry name" value="STAS"/>
    <property type="match status" value="1"/>
</dbReference>
<dbReference type="InterPro" id="IPR036513">
    <property type="entry name" value="STAS_dom_sf"/>
</dbReference>
<evidence type="ECO:0000256" key="2">
    <source>
        <dbReference type="RuleBase" id="RU003749"/>
    </source>
</evidence>
<dbReference type="AlphaFoldDB" id="A0A1F6C633"/>